<comment type="caution">
    <text evidence="2">The sequence shown here is derived from an EMBL/GenBank/DDBJ whole genome shotgun (WGS) entry which is preliminary data.</text>
</comment>
<feature type="transmembrane region" description="Helical" evidence="1">
    <location>
        <begin position="111"/>
        <end position="137"/>
    </location>
</feature>
<feature type="transmembrane region" description="Helical" evidence="1">
    <location>
        <begin position="181"/>
        <end position="201"/>
    </location>
</feature>
<protein>
    <submittedName>
        <fullName evidence="2">Uncharacterized protein</fullName>
    </submittedName>
</protein>
<reference evidence="2 3" key="1">
    <citation type="journal article" date="2015" name="Genome Announc.">
        <title>Expanding the biotechnology potential of lactobacilli through comparative genomics of 213 strains and associated genera.</title>
        <authorList>
            <person name="Sun Z."/>
            <person name="Harris H.M."/>
            <person name="McCann A."/>
            <person name="Guo C."/>
            <person name="Argimon S."/>
            <person name="Zhang W."/>
            <person name="Yang X."/>
            <person name="Jeffery I.B."/>
            <person name="Cooney J.C."/>
            <person name="Kagawa T.F."/>
            <person name="Liu W."/>
            <person name="Song Y."/>
            <person name="Salvetti E."/>
            <person name="Wrobel A."/>
            <person name="Rasinkangas P."/>
            <person name="Parkhill J."/>
            <person name="Rea M.C."/>
            <person name="O'Sullivan O."/>
            <person name="Ritari J."/>
            <person name="Douillard F.P."/>
            <person name="Paul Ross R."/>
            <person name="Yang R."/>
            <person name="Briner A.E."/>
            <person name="Felis G.E."/>
            <person name="de Vos W.M."/>
            <person name="Barrangou R."/>
            <person name="Klaenhammer T.R."/>
            <person name="Caufield P.W."/>
            <person name="Cui Y."/>
            <person name="Zhang H."/>
            <person name="O'Toole P.W."/>
        </authorList>
    </citation>
    <scope>NUCLEOTIDE SEQUENCE [LARGE SCALE GENOMIC DNA]</scope>
    <source>
        <strain evidence="2 3">DSM 19674</strain>
    </source>
</reference>
<accession>A0A0R1KTA3</accession>
<dbReference type="OrthoDB" id="3230233at2"/>
<feature type="transmembrane region" description="Helical" evidence="1">
    <location>
        <begin position="228"/>
        <end position="250"/>
    </location>
</feature>
<keyword evidence="3" id="KW-1185">Reference proteome</keyword>
<proteinExistence type="predicted"/>
<evidence type="ECO:0000256" key="1">
    <source>
        <dbReference type="SAM" id="Phobius"/>
    </source>
</evidence>
<sequence length="255" mass="28368">MLNQLRTDFYRLSHTLGIYLTLLFAIGYSAVITGKNIVGGIMVTTDSMAKLDSSKLWTLKDGINASTLSSSLLVYAFIGIFVMTIGYEFSQKTYKNTLVSGITRTQFIISKYLVMLINIFVLSLVYFFTSIVTGMLLSRSVGTSWSKLLATVFKTSLVIAFFISVIFGLAILVLLLTSSIVIGSIFIVICPILVTTVHNIANWSWLKYFDFFSVAMKISLGLIPNNQLWNYISVSLLVLLVTIVLSVVVIRNKEM</sequence>
<keyword evidence="1" id="KW-0812">Transmembrane</keyword>
<keyword evidence="1" id="KW-1133">Transmembrane helix</keyword>
<dbReference type="RefSeq" id="WP_082604536.1">
    <property type="nucleotide sequence ID" value="NZ_AZDY01000037.1"/>
</dbReference>
<feature type="transmembrane region" description="Helical" evidence="1">
    <location>
        <begin position="72"/>
        <end position="90"/>
    </location>
</feature>
<dbReference type="Pfam" id="PF12730">
    <property type="entry name" value="ABC2_membrane_4"/>
    <property type="match status" value="1"/>
</dbReference>
<evidence type="ECO:0000313" key="2">
    <source>
        <dbReference type="EMBL" id="KRK83322.1"/>
    </source>
</evidence>
<dbReference type="AlphaFoldDB" id="A0A0R1KTA3"/>
<organism evidence="2 3">
    <name type="scientific">Companilactobacillus bobalius DSM 19674</name>
    <dbReference type="NCBI Taxonomy" id="1423788"/>
    <lineage>
        <taxon>Bacteria</taxon>
        <taxon>Bacillati</taxon>
        <taxon>Bacillota</taxon>
        <taxon>Bacilli</taxon>
        <taxon>Lactobacillales</taxon>
        <taxon>Lactobacillaceae</taxon>
        <taxon>Companilactobacillus</taxon>
        <taxon>Companilactobacillus bobalius</taxon>
    </lineage>
</organism>
<name>A0A0R1KTA3_9LACO</name>
<feature type="transmembrane region" description="Helical" evidence="1">
    <location>
        <begin position="12"/>
        <end position="32"/>
    </location>
</feature>
<evidence type="ECO:0000313" key="3">
    <source>
        <dbReference type="Proteomes" id="UP000051515"/>
    </source>
</evidence>
<dbReference type="STRING" id="1423788.FC78_GL002133"/>
<keyword evidence="1" id="KW-0472">Membrane</keyword>
<gene>
    <name evidence="2" type="ORF">FC78_GL002133</name>
</gene>
<dbReference type="Proteomes" id="UP000051515">
    <property type="component" value="Unassembled WGS sequence"/>
</dbReference>
<feature type="transmembrane region" description="Helical" evidence="1">
    <location>
        <begin position="157"/>
        <end position="176"/>
    </location>
</feature>
<dbReference type="PATRIC" id="fig|1423788.3.peg.2201"/>
<dbReference type="EMBL" id="AZDY01000037">
    <property type="protein sequence ID" value="KRK83322.1"/>
    <property type="molecule type" value="Genomic_DNA"/>
</dbReference>